<dbReference type="Gene3D" id="3.40.50.1980">
    <property type="entry name" value="Nitrogenase molybdenum iron protein domain"/>
    <property type="match status" value="3"/>
</dbReference>
<dbReference type="EMBL" id="ACUX02000016">
    <property type="protein sequence ID" value="EEZ60753.1"/>
    <property type="molecule type" value="Genomic_DNA"/>
</dbReference>
<dbReference type="CDD" id="cd01965">
    <property type="entry name" value="Nitrogenase_MoFe_beta_like"/>
    <property type="match status" value="1"/>
</dbReference>
<dbReference type="GO" id="GO:0016163">
    <property type="term" value="F:nitrogenase activity"/>
    <property type="evidence" value="ECO:0007669"/>
    <property type="project" value="InterPro"/>
</dbReference>
<dbReference type="PANTHER" id="PTHR33712:SF7">
    <property type="entry name" value="LIGHT-INDEPENDENT PROTOCHLOROPHYLLIDE REDUCTASE SUBUNIT B"/>
    <property type="match status" value="1"/>
</dbReference>
<dbReference type="Proteomes" id="UP000006001">
    <property type="component" value="Unassembled WGS sequence"/>
</dbReference>
<evidence type="ECO:0000259" key="2">
    <source>
        <dbReference type="Pfam" id="PF00148"/>
    </source>
</evidence>
<name>D0WI86_SLAES</name>
<dbReference type="STRING" id="649764.HMPREF0762_01558"/>
<dbReference type="GeneID" id="85008322"/>
<evidence type="ECO:0000313" key="4">
    <source>
        <dbReference type="Proteomes" id="UP000006001"/>
    </source>
</evidence>
<dbReference type="eggNOG" id="COG2710">
    <property type="taxonomic scope" value="Bacteria"/>
</dbReference>
<dbReference type="HOGENOM" id="CLU_025876_2_0_11"/>
<gene>
    <name evidence="3" type="ORF">HMPREF0762_01558</name>
</gene>
<dbReference type="PANTHER" id="PTHR33712">
    <property type="entry name" value="LIGHT-INDEPENDENT PROTOCHLOROPHYLLIDE REDUCTASE SUBUNIT B"/>
    <property type="match status" value="1"/>
</dbReference>
<sequence length="519" mass="56020">MDDPARRTSDECTFGDRPDRRDLTIDPLNPCMSLGAMYAAFGIHRAMPLSHGASGCVRFQRMEIARHFQRVLHVPSTMLDDRAAMYGGEDNVREAVANVFRLYDPETIVLFTTCLSETIGDDMQGIVDRLDVPEGKRAVWVSTPSYTGSHLAGYGACVAAMIGQLARPLRQEAPLSRLDAHPARSDAWLSQSEVHSPCSETWSDRGDADSGGVNTCGLRGDRALLVPGWCDPADVEAIEELVAPFFADTIMLPDIRDVYDVRPSDAADIYPPGGTPLRRIEEVASCGFGLFIGIEATEAAARAFEEASPLARIVRSALPIGVTASDAIVRAAHEMSGRVVPDRIAEQRRRAVEALMSQADLLYGKRAMVICDADAACGLAGFLVDAGMVPACVVAGDTASDFEERLQGCIASASGERSAANVLPCAVLVPSDWLDAEEWLAAHSVDIILGDSRNKRLAARAGVPLVRVGFPNADRSLSFIDSYMGYRGTIRLLRDIAGALIEAEEASLEPHELPIARYF</sequence>
<proteinExistence type="predicted"/>
<dbReference type="PROSITE" id="PS00090">
    <property type="entry name" value="NITROGENASE_1_2"/>
    <property type="match status" value="1"/>
</dbReference>
<dbReference type="InterPro" id="IPR050152">
    <property type="entry name" value="ChlB/BchB/BchZ"/>
</dbReference>
<dbReference type="SUPFAM" id="SSF53807">
    <property type="entry name" value="Helical backbone' metal receptor"/>
    <property type="match status" value="1"/>
</dbReference>
<reference evidence="3" key="1">
    <citation type="submission" date="2009-10" db="EMBL/GenBank/DDBJ databases">
        <authorList>
            <person name="Weinstock G."/>
            <person name="Sodergren E."/>
            <person name="Clifton S."/>
            <person name="Fulton L."/>
            <person name="Fulton B."/>
            <person name="Courtney L."/>
            <person name="Fronick C."/>
            <person name="Harrison M."/>
            <person name="Strong C."/>
            <person name="Farmer C."/>
            <person name="Delahaunty K."/>
            <person name="Markovic C."/>
            <person name="Hall O."/>
            <person name="Minx P."/>
            <person name="Tomlinson C."/>
            <person name="Mitreva M."/>
            <person name="Nelson J."/>
            <person name="Hou S."/>
            <person name="Wollam A."/>
            <person name="Pepin K.H."/>
            <person name="Johnson M."/>
            <person name="Bhonagiri V."/>
            <person name="Nash W.E."/>
            <person name="Warren W."/>
            <person name="Chinwalla A."/>
            <person name="Mardis E.R."/>
            <person name="Wilson R.K."/>
        </authorList>
    </citation>
    <scope>NUCLEOTIDE SEQUENCE [LARGE SCALE GENOMIC DNA]</scope>
    <source>
        <strain evidence="3">ATCC 700122</strain>
    </source>
</reference>
<dbReference type="OrthoDB" id="9762718at2"/>
<dbReference type="AlphaFoldDB" id="D0WI86"/>
<dbReference type="InterPro" id="IPR000318">
    <property type="entry name" value="Nase_comp1_CS"/>
</dbReference>
<dbReference type="Pfam" id="PF00148">
    <property type="entry name" value="Oxidored_nitro"/>
    <property type="match status" value="1"/>
</dbReference>
<evidence type="ECO:0000256" key="1">
    <source>
        <dbReference type="ARBA" id="ARBA00023231"/>
    </source>
</evidence>
<protein>
    <submittedName>
        <fullName evidence="3">Oxidoreductase, nitrogenase component 1</fullName>
    </submittedName>
</protein>
<comment type="caution">
    <text evidence="3">The sequence shown here is derived from an EMBL/GenBank/DDBJ whole genome shotgun (WGS) entry which is preliminary data.</text>
</comment>
<keyword evidence="4" id="KW-1185">Reference proteome</keyword>
<dbReference type="InterPro" id="IPR000510">
    <property type="entry name" value="Nase/OxRdtase_comp1"/>
</dbReference>
<dbReference type="Gene3D" id="1.20.89.10">
    <property type="entry name" value="Nitrogenase Molybdenum-iron Protein, subunit B, domain 4"/>
    <property type="match status" value="1"/>
</dbReference>
<accession>D0WI86</accession>
<evidence type="ECO:0000313" key="3">
    <source>
        <dbReference type="EMBL" id="EEZ60753.1"/>
    </source>
</evidence>
<dbReference type="RefSeq" id="WP_006362820.1">
    <property type="nucleotide sequence ID" value="NZ_GG700631.1"/>
</dbReference>
<keyword evidence="1" id="KW-0535">Nitrogen fixation</keyword>
<organism evidence="3 4">
    <name type="scientific">Slackia exigua (strain ATCC 700122 / DSM 15923 / CIP 105133 / JCM 11022 / KCTC 5966 / S-7)</name>
    <dbReference type="NCBI Taxonomy" id="649764"/>
    <lineage>
        <taxon>Bacteria</taxon>
        <taxon>Bacillati</taxon>
        <taxon>Actinomycetota</taxon>
        <taxon>Coriobacteriia</taxon>
        <taxon>Eggerthellales</taxon>
        <taxon>Eggerthellaceae</taxon>
        <taxon>Slackia</taxon>
    </lineage>
</organism>
<feature type="domain" description="Nitrogenase/oxidoreductase component 1" evidence="2">
    <location>
        <begin position="31"/>
        <end position="500"/>
    </location>
</feature>